<evidence type="ECO:0000313" key="2">
    <source>
        <dbReference type="EMBL" id="OCT78123.1"/>
    </source>
</evidence>
<dbReference type="AlphaFoldDB" id="A0A974HHJ9"/>
<evidence type="ECO:0000256" key="1">
    <source>
        <dbReference type="SAM" id="MobiDB-lite"/>
    </source>
</evidence>
<sequence>MLTWGQGQTGHWEKTNGENRWPRPATIGHFRLCSLYLTAAPPTQIAKSRKQKVRAGGLGGWSGAAAGSGAPEQWCVGPNVAVRWAQTPSV</sequence>
<dbReference type="Proteomes" id="UP000694892">
    <property type="component" value="Chromosome 5S"/>
</dbReference>
<evidence type="ECO:0000313" key="3">
    <source>
        <dbReference type="Proteomes" id="UP000694892"/>
    </source>
</evidence>
<feature type="compositionally biased region" description="Basic and acidic residues" evidence="1">
    <location>
        <begin position="11"/>
        <end position="21"/>
    </location>
</feature>
<organism evidence="2 3">
    <name type="scientific">Xenopus laevis</name>
    <name type="common">African clawed frog</name>
    <dbReference type="NCBI Taxonomy" id="8355"/>
    <lineage>
        <taxon>Eukaryota</taxon>
        <taxon>Metazoa</taxon>
        <taxon>Chordata</taxon>
        <taxon>Craniata</taxon>
        <taxon>Vertebrata</taxon>
        <taxon>Euteleostomi</taxon>
        <taxon>Amphibia</taxon>
        <taxon>Batrachia</taxon>
        <taxon>Anura</taxon>
        <taxon>Pipoidea</taxon>
        <taxon>Pipidae</taxon>
        <taxon>Xenopodinae</taxon>
        <taxon>Xenopus</taxon>
        <taxon>Xenopus</taxon>
    </lineage>
</organism>
<proteinExistence type="predicted"/>
<name>A0A974HHJ9_XENLA</name>
<dbReference type="EMBL" id="CM004475">
    <property type="protein sequence ID" value="OCT78123.1"/>
    <property type="molecule type" value="Genomic_DNA"/>
</dbReference>
<accession>A0A974HHJ9</accession>
<gene>
    <name evidence="2" type="ORF">XELAEV_18029228mg</name>
</gene>
<protein>
    <submittedName>
        <fullName evidence="2">Uncharacterized protein</fullName>
    </submittedName>
</protein>
<feature type="region of interest" description="Disordered" evidence="1">
    <location>
        <begin position="1"/>
        <end position="23"/>
    </location>
</feature>
<reference evidence="3" key="1">
    <citation type="journal article" date="2016" name="Nature">
        <title>Genome evolution in the allotetraploid frog Xenopus laevis.</title>
        <authorList>
            <person name="Session A.M."/>
            <person name="Uno Y."/>
            <person name="Kwon T."/>
            <person name="Chapman J.A."/>
            <person name="Toyoda A."/>
            <person name="Takahashi S."/>
            <person name="Fukui A."/>
            <person name="Hikosaka A."/>
            <person name="Suzuki A."/>
            <person name="Kondo M."/>
            <person name="van Heeringen S.J."/>
            <person name="Quigley I."/>
            <person name="Heinz S."/>
            <person name="Ogino H."/>
            <person name="Ochi H."/>
            <person name="Hellsten U."/>
            <person name="Lyons J.B."/>
            <person name="Simakov O."/>
            <person name="Putnam N."/>
            <person name="Stites J."/>
            <person name="Kuroki Y."/>
            <person name="Tanaka T."/>
            <person name="Michiue T."/>
            <person name="Watanabe M."/>
            <person name="Bogdanovic O."/>
            <person name="Lister R."/>
            <person name="Georgiou G."/>
            <person name="Paranjpe S.S."/>
            <person name="van Kruijsbergen I."/>
            <person name="Shu S."/>
            <person name="Carlson J."/>
            <person name="Kinoshita T."/>
            <person name="Ohta Y."/>
            <person name="Mawaribuchi S."/>
            <person name="Jenkins J."/>
            <person name="Grimwood J."/>
            <person name="Schmutz J."/>
            <person name="Mitros T."/>
            <person name="Mozaffari S.V."/>
            <person name="Suzuki Y."/>
            <person name="Haramoto Y."/>
            <person name="Yamamoto T.S."/>
            <person name="Takagi C."/>
            <person name="Heald R."/>
            <person name="Miller K."/>
            <person name="Haudenschild C."/>
            <person name="Kitzman J."/>
            <person name="Nakayama T."/>
            <person name="Izutsu Y."/>
            <person name="Robert J."/>
            <person name="Fortriede J."/>
            <person name="Burns K."/>
            <person name="Lotay V."/>
            <person name="Karimi K."/>
            <person name="Yasuoka Y."/>
            <person name="Dichmann D.S."/>
            <person name="Flajnik M.F."/>
            <person name="Houston D.W."/>
            <person name="Shendure J."/>
            <person name="DuPasquier L."/>
            <person name="Vize P.D."/>
            <person name="Zorn A.M."/>
            <person name="Ito M."/>
            <person name="Marcotte E.M."/>
            <person name="Wallingford J.B."/>
            <person name="Ito Y."/>
            <person name="Asashima M."/>
            <person name="Ueno N."/>
            <person name="Matsuda Y."/>
            <person name="Veenstra G.J."/>
            <person name="Fujiyama A."/>
            <person name="Harland R.M."/>
            <person name="Taira M."/>
            <person name="Rokhsar D.S."/>
        </authorList>
    </citation>
    <scope>NUCLEOTIDE SEQUENCE [LARGE SCALE GENOMIC DNA]</scope>
    <source>
        <strain evidence="3">J</strain>
    </source>
</reference>